<dbReference type="KEGG" id="vg:15312000"/>
<protein>
    <submittedName>
        <fullName evidence="1">Uncharacterized protein</fullName>
    </submittedName>
</protein>
<gene>
    <name evidence="1" type="ORF">CPPG_00032</name>
</gene>
<dbReference type="RefSeq" id="YP_007877584.1">
    <property type="nucleotide sequence ID" value="NC_021071.1"/>
</dbReference>
<dbReference type="GeneID" id="15312000"/>
<organism evidence="1 2">
    <name type="scientific">Cyanophage P-RSM1</name>
    <dbReference type="NCBI Taxonomy" id="536444"/>
    <lineage>
        <taxon>Viruses</taxon>
        <taxon>Duplodnaviria</taxon>
        <taxon>Heunggongvirae</taxon>
        <taxon>Uroviricota</taxon>
        <taxon>Caudoviricetes</taxon>
        <taxon>Pantevenvirales</taxon>
        <taxon>Kyanoviridae</taxon>
        <taxon>Emcearvirus</taxon>
        <taxon>Emcearvirus gerard</taxon>
    </lineage>
</organism>
<evidence type="ECO:0000313" key="1">
    <source>
        <dbReference type="EMBL" id="AGH26349.1"/>
    </source>
</evidence>
<proteinExistence type="predicted"/>
<keyword evidence="2" id="KW-1185">Reference proteome</keyword>
<evidence type="ECO:0000313" key="2">
    <source>
        <dbReference type="Proteomes" id="UP000201235"/>
    </source>
</evidence>
<accession>M4QDM4</accession>
<dbReference type="Proteomes" id="UP000201235">
    <property type="component" value="Segment"/>
</dbReference>
<reference evidence="1 2" key="1">
    <citation type="submission" date="2010-11" db="EMBL/GenBank/DDBJ databases">
        <title>The Genome Sequence of Cyanophage P-RSM1.</title>
        <authorList>
            <consortium name="The Broad Institute Genome Sequencing Platform"/>
            <person name="Henn M.R."/>
            <person name="Sullivan M.S."/>
            <person name="Osburne M.S."/>
            <person name="Levin J."/>
            <person name="Malboeuf C."/>
            <person name="Casali M."/>
            <person name="Russ C."/>
            <person name="Lennon N."/>
            <person name="Chapman S.B."/>
            <person name="Erlich R."/>
            <person name="Young S.K."/>
            <person name="Yandava C."/>
            <person name="Zeng Q."/>
            <person name="Alvarado L."/>
            <person name="Anderson S."/>
            <person name="Berlin A."/>
            <person name="Chen Z."/>
            <person name="Freedman E."/>
            <person name="Gellesch M."/>
            <person name="Goldberg J."/>
            <person name="Green L."/>
            <person name="Griggs A."/>
            <person name="Gujja S."/>
            <person name="Heilman E.R."/>
            <person name="Heiman D."/>
            <person name="Hollinger A."/>
            <person name="Howarth C."/>
            <person name="Larson L."/>
            <person name="Mehta T."/>
            <person name="Pearson M."/>
            <person name="Roberts A."/>
            <person name="Ryan E."/>
            <person name="Saif S."/>
            <person name="Shea T."/>
            <person name="Shenoy N."/>
            <person name="Sisk P."/>
            <person name="Stolte C."/>
            <person name="Sykes S."/>
            <person name="White J."/>
            <person name="Yu Q."/>
            <person name="Coleman M.L."/>
            <person name="Huang K.H."/>
            <person name="Weigele P.R."/>
            <person name="DeFrancesco A.S."/>
            <person name="Kern S.E."/>
            <person name="Thompson L.R."/>
            <person name="Fu R."/>
            <person name="Hombeck B."/>
            <person name="Chisholm S.W."/>
            <person name="Haas B."/>
            <person name="Nusbaum C."/>
            <person name="Birren B."/>
        </authorList>
    </citation>
    <scope>NUCLEOTIDE SEQUENCE [LARGE SCALE GENOMIC DNA]</scope>
    <source>
        <strain evidence="1 2">P-RSM1</strain>
    </source>
</reference>
<name>M4QDM4_9CAUD</name>
<dbReference type="EMBL" id="HQ634175">
    <property type="protein sequence ID" value="AGH26349.1"/>
    <property type="molecule type" value="Genomic_DNA"/>
</dbReference>
<sequence>MNNLDLLSDVLEDFCTKHNIPFMSADDIITAHIYAEIPSLTQYQQKWLENYIQVWDLTQGA</sequence>
<dbReference type="OrthoDB" id="28557at10239"/>